<proteinExistence type="inferred from homology"/>
<dbReference type="SUPFAM" id="SSF53649">
    <property type="entry name" value="Alkaline phosphatase-like"/>
    <property type="match status" value="1"/>
</dbReference>
<evidence type="ECO:0000313" key="6">
    <source>
        <dbReference type="EMBL" id="KAA5539027.1"/>
    </source>
</evidence>
<evidence type="ECO:0000256" key="2">
    <source>
        <dbReference type="ARBA" id="ARBA00022723"/>
    </source>
</evidence>
<keyword evidence="4" id="KW-0106">Calcium</keyword>
<dbReference type="PANTHER" id="PTHR42693">
    <property type="entry name" value="ARYLSULFATASE FAMILY MEMBER"/>
    <property type="match status" value="1"/>
</dbReference>
<evidence type="ECO:0000313" key="7">
    <source>
        <dbReference type="Proteomes" id="UP000324479"/>
    </source>
</evidence>
<accession>A0A5M6CUV0</accession>
<comment type="caution">
    <text evidence="6">The sequence shown here is derived from an EMBL/GenBank/DDBJ whole genome shotgun (WGS) entry which is preliminary data.</text>
</comment>
<organism evidence="6 7">
    <name type="scientific">Roseiconus nitratireducens</name>
    <dbReference type="NCBI Taxonomy" id="2605748"/>
    <lineage>
        <taxon>Bacteria</taxon>
        <taxon>Pseudomonadati</taxon>
        <taxon>Planctomycetota</taxon>
        <taxon>Planctomycetia</taxon>
        <taxon>Pirellulales</taxon>
        <taxon>Pirellulaceae</taxon>
        <taxon>Roseiconus</taxon>
    </lineage>
</organism>
<dbReference type="PROSITE" id="PS00149">
    <property type="entry name" value="SULFATASE_2"/>
    <property type="match status" value="1"/>
</dbReference>
<dbReference type="Pfam" id="PF00884">
    <property type="entry name" value="Sulfatase"/>
    <property type="match status" value="1"/>
</dbReference>
<protein>
    <submittedName>
        <fullName evidence="6">Arylsulfatase</fullName>
    </submittedName>
</protein>
<evidence type="ECO:0000259" key="5">
    <source>
        <dbReference type="Pfam" id="PF00884"/>
    </source>
</evidence>
<dbReference type="InterPro" id="IPR050738">
    <property type="entry name" value="Sulfatase"/>
</dbReference>
<dbReference type="Gene3D" id="3.40.720.10">
    <property type="entry name" value="Alkaline Phosphatase, subunit A"/>
    <property type="match status" value="1"/>
</dbReference>
<keyword evidence="7" id="KW-1185">Reference proteome</keyword>
<sequence length="475" mass="52311">MPPANAEVSRPNIVVILVDDMGYGDPGCFNSQSKIPTPHIDSLAQHGMRFTDAHAPGPLCHMSRYGLMTGRYPFRTDVRVWPRQPLIEPGQMTIASLAKSNGYRTAMVGKWHLGFAEDGYDKPLPGGPVDCGFDQFFGIRASTDIPPYFYIRNDRAVQAPTETIAANHSEGWSPIQGAFWRAGGIAPDLSLKEVLPRFTQEAVDVIQRHASDVGSESNPLMLYLAYPAPHTPWLPDEQYVGQSGAGLYGDFMMMVDAQIGRVLETLRESNMEDDTLVIFTSDNGPCWYDRDVERFGHDSAGGLRGMKADAWEAGHRMPFIVRWPKRVQPATQSDHLVCFTDLLATLADLFEIELPDDAAPDSFSFLSELTGVDAPRAAVRSQFVMRAGSVASMMTIRSGDWKLITGLGSGGFSKPKRIPAGPDDPAGQLYNLAEDRSESNNLYEDRPEIVARLKADMETIVDQGRSRPRTASLGK</sequence>
<evidence type="ECO:0000256" key="1">
    <source>
        <dbReference type="ARBA" id="ARBA00008779"/>
    </source>
</evidence>
<dbReference type="EMBL" id="VWOX01000023">
    <property type="protein sequence ID" value="KAA5539027.1"/>
    <property type="molecule type" value="Genomic_DNA"/>
</dbReference>
<dbReference type="InterPro" id="IPR024607">
    <property type="entry name" value="Sulfatase_CS"/>
</dbReference>
<dbReference type="Proteomes" id="UP000324479">
    <property type="component" value="Unassembled WGS sequence"/>
</dbReference>
<feature type="domain" description="Sulfatase N-terminal" evidence="5">
    <location>
        <begin position="11"/>
        <end position="351"/>
    </location>
</feature>
<dbReference type="Gene3D" id="3.30.1120.10">
    <property type="match status" value="1"/>
</dbReference>
<name>A0A5M6CUV0_9BACT</name>
<dbReference type="GO" id="GO:0046872">
    <property type="term" value="F:metal ion binding"/>
    <property type="evidence" value="ECO:0007669"/>
    <property type="project" value="UniProtKB-KW"/>
</dbReference>
<keyword evidence="2" id="KW-0479">Metal-binding</keyword>
<evidence type="ECO:0000256" key="3">
    <source>
        <dbReference type="ARBA" id="ARBA00022801"/>
    </source>
</evidence>
<dbReference type="CDD" id="cd16143">
    <property type="entry name" value="ARS_like"/>
    <property type="match status" value="1"/>
</dbReference>
<dbReference type="GO" id="GO:0004065">
    <property type="term" value="F:arylsulfatase activity"/>
    <property type="evidence" value="ECO:0007669"/>
    <property type="project" value="TreeGrafter"/>
</dbReference>
<gene>
    <name evidence="6" type="ORF">FYK55_25825</name>
</gene>
<dbReference type="InterPro" id="IPR017850">
    <property type="entry name" value="Alkaline_phosphatase_core_sf"/>
</dbReference>
<reference evidence="6 7" key="1">
    <citation type="submission" date="2019-08" db="EMBL/GenBank/DDBJ databases">
        <authorList>
            <person name="Dhanesh K."/>
            <person name="Kumar G."/>
            <person name="Sasikala C."/>
            <person name="Venkata Ramana C."/>
        </authorList>
    </citation>
    <scope>NUCLEOTIDE SEQUENCE [LARGE SCALE GENOMIC DNA]</scope>
    <source>
        <strain evidence="6 7">JC645</strain>
    </source>
</reference>
<keyword evidence="3" id="KW-0378">Hydrolase</keyword>
<dbReference type="AlphaFoldDB" id="A0A5M6CUV0"/>
<evidence type="ECO:0000256" key="4">
    <source>
        <dbReference type="ARBA" id="ARBA00022837"/>
    </source>
</evidence>
<dbReference type="PANTHER" id="PTHR42693:SF53">
    <property type="entry name" value="ENDO-4-O-SULFATASE"/>
    <property type="match status" value="1"/>
</dbReference>
<comment type="similarity">
    <text evidence="1">Belongs to the sulfatase family.</text>
</comment>
<dbReference type="InterPro" id="IPR000917">
    <property type="entry name" value="Sulfatase_N"/>
</dbReference>